<feature type="domain" description="Transglutaminase-like" evidence="1">
    <location>
        <begin position="251"/>
        <end position="327"/>
    </location>
</feature>
<accession>A0ABU1L442</accession>
<evidence type="ECO:0000313" key="2">
    <source>
        <dbReference type="EMBL" id="MDR6377953.1"/>
    </source>
</evidence>
<dbReference type="PANTHER" id="PTHR33490:SF1">
    <property type="entry name" value="SLL1233 PROTEIN"/>
    <property type="match status" value="1"/>
</dbReference>
<protein>
    <submittedName>
        <fullName evidence="2">Uncharacterized protein (DUF2126 family)</fullName>
    </submittedName>
</protein>
<name>A0ABU1L442_9BURK</name>
<dbReference type="SMART" id="SM00460">
    <property type="entry name" value="TGc"/>
    <property type="match status" value="1"/>
</dbReference>
<dbReference type="Pfam" id="PF08379">
    <property type="entry name" value="Bact_transglu_N"/>
    <property type="match status" value="1"/>
</dbReference>
<proteinExistence type="predicted"/>
<organism evidence="2 3">
    <name type="scientific">Paraburkholderia caledonica</name>
    <dbReference type="NCBI Taxonomy" id="134536"/>
    <lineage>
        <taxon>Bacteria</taxon>
        <taxon>Pseudomonadati</taxon>
        <taxon>Pseudomonadota</taxon>
        <taxon>Betaproteobacteria</taxon>
        <taxon>Burkholderiales</taxon>
        <taxon>Burkholderiaceae</taxon>
        <taxon>Paraburkholderia</taxon>
    </lineage>
</organism>
<dbReference type="PANTHER" id="PTHR33490">
    <property type="entry name" value="BLR5614 PROTEIN-RELATED"/>
    <property type="match status" value="1"/>
</dbReference>
<dbReference type="Pfam" id="PF01841">
    <property type="entry name" value="Transglut_core"/>
    <property type="match status" value="1"/>
</dbReference>
<dbReference type="InterPro" id="IPR018667">
    <property type="entry name" value="DUF2126"/>
</dbReference>
<dbReference type="SUPFAM" id="SSF54001">
    <property type="entry name" value="Cysteine proteinases"/>
    <property type="match status" value="1"/>
</dbReference>
<dbReference type="Proteomes" id="UP001185254">
    <property type="component" value="Unassembled WGS sequence"/>
</dbReference>
<dbReference type="InterPro" id="IPR038765">
    <property type="entry name" value="Papain-like_cys_pep_sf"/>
</dbReference>
<evidence type="ECO:0000259" key="1">
    <source>
        <dbReference type="SMART" id="SM00460"/>
    </source>
</evidence>
<sequence length="1239" mass="138142">MDEAWAVGDGKESGRRAMFMPHLPDVTALTHSMGMIVHRRRLYLVHGAANSSTVAACGFQTNGIKLAFGGLPTIDQESGVSIRVALNHVTHYRYDRVVALSPQVVRLKPAPHCRTPILSYSMRVEPAQHFINWQQDAFANYQARLVFPEKTREFKVTVDLVAEMAVYNPFDFFLEPSAEKFPFDYSPDLALELAPYRVKRPMTPRFAEFVESIDRAPTATADFLVALNQRLQREIRYLIRMEPGVQTPEETLVSAAGSCRDSGWLLVETLRQLGLAARFVSGYLLQLAPDIKSIDGPSGTEVDFTDLHAWCEVYLPGAGWIGLDPTSGLLAGEGHIPVACTPEPGSAAPISGAVDESEVEFSHTMSISRVLETPRVTKPYSDEVWSDVLAMGAHVDRRLMDMDVRLTMGGEPTFVSVRDRDAAEWNTDALGPTKRGYAVALMDKLRSRYGANGFLHIGQGKWYPGEQLPRWAMSLYWRADGEPCWQNPELFADEREPGTYTAADAQRFLTHLATKLSLDEDCILPGFEDVWYYLWRERRLPVNVDPLDARLDDELERVRLRRVFDAGLGGATGYVLPLARERDVPHEAPKWVSGRWFFRDERMYLIPGDSPMGYRLPLDSLPWVSKTDYPYQHAHDPFAPPVPLRSAAQLRMQYDGERHEMTGADARRAAALSSSAGDLLSGMPGSAVLAYAPQRGDTGASVAPARGESSKETLRTAICVEARDPKRAAGPKAEADGLGSGRSLLHVFMPPLTELDDYLDLLAAVEATASELRMQVVLEGYPPPRDARLKMLQVTPDPGVIEVNIHPAADWDQLVDHTEYLYQSAAQSYLSSEKFMTDGRHTGTGGGNHLVLGGATPADSPFLRRPDLLASLIAYWHNHPSLSYLFSGLFIGPTSQAPRIDEARNDQVYELEVALRELQRQIDLLGGRDSANLPAWMIDRSLRNILIDVTGNTHRAEFCIDKLYSPDGPTGRLGLLELRGFEMPPHARMSLVQQLLLRALVARFWHTPYTQRLTRWGTELHDRFLLGTFVKMDFDDVLDELNRAGFAFDSSWFAPHFEFRFPLVGETTVSGVSLTIRNALEPWHVMGEEGSPGGTVRYVDSSVERLEVRALGLNENRHVLTVNGVPVPLQPTGRVSEYVAGVRFRAWSQPSALHPTIGVDAPLTFDLVDTWNGRSVGGCQYHVAHPGGRNYETFPVNAYEAESRRRARFFASGHTPGPLAVDAPQRSLEFPFTLDLRYW</sequence>
<gene>
    <name evidence="2" type="ORF">J2776_004673</name>
</gene>
<comment type="caution">
    <text evidence="2">The sequence shown here is derived from an EMBL/GenBank/DDBJ whole genome shotgun (WGS) entry which is preliminary data.</text>
</comment>
<evidence type="ECO:0000313" key="3">
    <source>
        <dbReference type="Proteomes" id="UP001185254"/>
    </source>
</evidence>
<dbReference type="InterPro" id="IPR002931">
    <property type="entry name" value="Transglutaminase-like"/>
</dbReference>
<dbReference type="EMBL" id="JAVDQN010000004">
    <property type="protein sequence ID" value="MDR6377953.1"/>
    <property type="molecule type" value="Genomic_DNA"/>
</dbReference>
<reference evidence="2 3" key="1">
    <citation type="submission" date="2023-07" db="EMBL/GenBank/DDBJ databases">
        <title>Sorghum-associated microbial communities from plants grown in Nebraska, USA.</title>
        <authorList>
            <person name="Schachtman D."/>
        </authorList>
    </citation>
    <scope>NUCLEOTIDE SEQUENCE [LARGE SCALE GENOMIC DNA]</scope>
    <source>
        <strain evidence="2 3">DS1039</strain>
    </source>
</reference>
<dbReference type="Pfam" id="PF09899">
    <property type="entry name" value="DUF2126"/>
    <property type="match status" value="1"/>
</dbReference>
<dbReference type="InterPro" id="IPR013589">
    <property type="entry name" value="Bac_transglu_N"/>
</dbReference>
<keyword evidence="3" id="KW-1185">Reference proteome</keyword>
<dbReference type="Gene3D" id="3.10.620.30">
    <property type="match status" value="1"/>
</dbReference>